<comment type="caution">
    <text evidence="3">The sequence shown here is derived from an EMBL/GenBank/DDBJ whole genome shotgun (WGS) entry which is preliminary data.</text>
</comment>
<dbReference type="PANTHER" id="PTHR43384">
    <property type="entry name" value="SEPTUM SITE-DETERMINING PROTEIN MIND HOMOLOG, CHLOROPLASTIC-RELATED"/>
    <property type="match status" value="1"/>
</dbReference>
<evidence type="ECO:0000256" key="2">
    <source>
        <dbReference type="ARBA" id="ARBA00022840"/>
    </source>
</evidence>
<evidence type="ECO:0000256" key="1">
    <source>
        <dbReference type="ARBA" id="ARBA00022741"/>
    </source>
</evidence>
<dbReference type="SUPFAM" id="SSF52540">
    <property type="entry name" value="P-loop containing nucleoside triphosphate hydrolases"/>
    <property type="match status" value="1"/>
</dbReference>
<dbReference type="EMBL" id="NSIT01000064">
    <property type="protein sequence ID" value="PJE79507.1"/>
    <property type="molecule type" value="Genomic_DNA"/>
</dbReference>
<evidence type="ECO:0000313" key="3">
    <source>
        <dbReference type="EMBL" id="PJE79507.1"/>
    </source>
</evidence>
<dbReference type="Pfam" id="PF10609">
    <property type="entry name" value="ParA"/>
    <property type="match status" value="1"/>
</dbReference>
<dbReference type="GO" id="GO:0005524">
    <property type="term" value="F:ATP binding"/>
    <property type="evidence" value="ECO:0007669"/>
    <property type="project" value="UniProtKB-KW"/>
</dbReference>
<dbReference type="AlphaFoldDB" id="A0A2H9T8I6"/>
<dbReference type="InterPro" id="IPR033756">
    <property type="entry name" value="YlxH/NBP35"/>
</dbReference>
<dbReference type="GO" id="GO:0016887">
    <property type="term" value="F:ATP hydrolysis activity"/>
    <property type="evidence" value="ECO:0007669"/>
    <property type="project" value="TreeGrafter"/>
</dbReference>
<accession>A0A2H9T8I6</accession>
<dbReference type="InterPro" id="IPR027417">
    <property type="entry name" value="P-loop_NTPase"/>
</dbReference>
<dbReference type="GO" id="GO:0051782">
    <property type="term" value="P:negative regulation of cell division"/>
    <property type="evidence" value="ECO:0007669"/>
    <property type="project" value="TreeGrafter"/>
</dbReference>
<keyword evidence="2" id="KW-0067">ATP-binding</keyword>
<reference evidence="3" key="1">
    <citation type="journal article" date="2017" name="Appl. Environ. Microbiol.">
        <title>Molecular characterization of an Endozoicomonas-like organism causing infection in king scallop Pecten maximus L.</title>
        <authorList>
            <person name="Cano I."/>
            <person name="van Aerle R."/>
            <person name="Ross S."/>
            <person name="Verner-Jeffreys D.W."/>
            <person name="Paley R.K."/>
            <person name="Rimmer G."/>
            <person name="Ryder D."/>
            <person name="Hooper P."/>
            <person name="Stone D."/>
            <person name="Feist S.W."/>
        </authorList>
    </citation>
    <scope>NUCLEOTIDE SEQUENCE</scope>
</reference>
<dbReference type="Gene3D" id="3.40.50.300">
    <property type="entry name" value="P-loop containing nucleotide triphosphate hydrolases"/>
    <property type="match status" value="1"/>
</dbReference>
<dbReference type="InterPro" id="IPR050625">
    <property type="entry name" value="ParA/MinD_ATPase"/>
</dbReference>
<protein>
    <submittedName>
        <fullName evidence="3">Flagellum site-determining protein YlxH</fullName>
    </submittedName>
</protein>
<proteinExistence type="predicted"/>
<dbReference type="GO" id="GO:0005829">
    <property type="term" value="C:cytosol"/>
    <property type="evidence" value="ECO:0007669"/>
    <property type="project" value="TreeGrafter"/>
</dbReference>
<sequence>MSATIKRVIAIAGCKGGVGKTCIAVNLSLALIKQGKRVVLMDGDLSVPDISASMGLYPDLPLIDDKTIPVHRDIRVLNAPSGLTVLSPVGEIPWRKTTGVNDSVQLINQLDILASSLDTLIIDTAPGLGPDNVTLIQAASEVIIIITQDTLSLLDGVRLICQLYRVYGVNHFSVIVNAVSNRKKGQDQFEKLQSKLAHFNQVILCYLGSIPQDRAVTEALASQSAVFHAYPDSKAAKAFSTVAHNLSMMPALPPKGRVEFFTPARIKEDCQP</sequence>
<gene>
    <name evidence="3" type="primary">ylxH</name>
    <name evidence="3" type="ORF">CI610_01513</name>
</gene>
<name>A0A2H9T8I6_9ZZZZ</name>
<organism evidence="3">
    <name type="scientific">invertebrate metagenome</name>
    <dbReference type="NCBI Taxonomy" id="1711999"/>
    <lineage>
        <taxon>unclassified sequences</taxon>
        <taxon>metagenomes</taxon>
        <taxon>organismal metagenomes</taxon>
    </lineage>
</organism>
<dbReference type="GO" id="GO:0009898">
    <property type="term" value="C:cytoplasmic side of plasma membrane"/>
    <property type="evidence" value="ECO:0007669"/>
    <property type="project" value="TreeGrafter"/>
</dbReference>
<keyword evidence="1" id="KW-0547">Nucleotide-binding</keyword>
<dbReference type="PANTHER" id="PTHR43384:SF4">
    <property type="entry name" value="CELLULOSE BIOSYNTHESIS PROTEIN BCSQ-RELATED"/>
    <property type="match status" value="1"/>
</dbReference>